<dbReference type="EMBL" id="GBRH01202235">
    <property type="protein sequence ID" value="JAD95660.1"/>
    <property type="molecule type" value="Transcribed_RNA"/>
</dbReference>
<name>A0A0A9ECU0_ARUDO</name>
<sequence length="17" mass="1701">MAGSVQRIGALAGKREG</sequence>
<protein>
    <submittedName>
        <fullName evidence="1">Uncharacterized protein</fullName>
    </submittedName>
</protein>
<organism evidence="1">
    <name type="scientific">Arundo donax</name>
    <name type="common">Giant reed</name>
    <name type="synonym">Donax arundinaceus</name>
    <dbReference type="NCBI Taxonomy" id="35708"/>
    <lineage>
        <taxon>Eukaryota</taxon>
        <taxon>Viridiplantae</taxon>
        <taxon>Streptophyta</taxon>
        <taxon>Embryophyta</taxon>
        <taxon>Tracheophyta</taxon>
        <taxon>Spermatophyta</taxon>
        <taxon>Magnoliopsida</taxon>
        <taxon>Liliopsida</taxon>
        <taxon>Poales</taxon>
        <taxon>Poaceae</taxon>
        <taxon>PACMAD clade</taxon>
        <taxon>Arundinoideae</taxon>
        <taxon>Arundineae</taxon>
        <taxon>Arundo</taxon>
    </lineage>
</organism>
<accession>A0A0A9ECU0</accession>
<proteinExistence type="predicted"/>
<reference evidence="1" key="2">
    <citation type="journal article" date="2015" name="Data Brief">
        <title>Shoot transcriptome of the giant reed, Arundo donax.</title>
        <authorList>
            <person name="Barrero R.A."/>
            <person name="Guerrero F.D."/>
            <person name="Moolhuijzen P."/>
            <person name="Goolsby J.A."/>
            <person name="Tidwell J."/>
            <person name="Bellgard S.E."/>
            <person name="Bellgard M.I."/>
        </authorList>
    </citation>
    <scope>NUCLEOTIDE SEQUENCE</scope>
    <source>
        <tissue evidence="1">Shoot tissue taken approximately 20 cm above the soil surface</tissue>
    </source>
</reference>
<reference evidence="1" key="1">
    <citation type="submission" date="2014-09" db="EMBL/GenBank/DDBJ databases">
        <authorList>
            <person name="Magalhaes I.L.F."/>
            <person name="Oliveira U."/>
            <person name="Santos F.R."/>
            <person name="Vidigal T.H.D.A."/>
            <person name="Brescovit A.D."/>
            <person name="Santos A.J."/>
        </authorList>
    </citation>
    <scope>NUCLEOTIDE SEQUENCE</scope>
    <source>
        <tissue evidence="1">Shoot tissue taken approximately 20 cm above the soil surface</tissue>
    </source>
</reference>
<evidence type="ECO:0000313" key="1">
    <source>
        <dbReference type="EMBL" id="JAD95660.1"/>
    </source>
</evidence>
<dbReference type="AlphaFoldDB" id="A0A0A9ECU0"/>